<protein>
    <recommendedName>
        <fullName evidence="7">Complex III assembly factor LYRM7</fullName>
    </recommendedName>
    <alternativeName>
        <fullName evidence="8">LYR motif-containing protein 7</fullName>
    </alternativeName>
</protein>
<dbReference type="GO" id="GO:0005759">
    <property type="term" value="C:mitochondrial matrix"/>
    <property type="evidence" value="ECO:0007669"/>
    <property type="project" value="UniProtKB-SubCell"/>
</dbReference>
<evidence type="ECO:0000256" key="7">
    <source>
        <dbReference type="ARBA" id="ARBA00026165"/>
    </source>
</evidence>
<keyword evidence="12" id="KW-1185">Reference proteome</keyword>
<dbReference type="EMBL" id="JACEEZ010011076">
    <property type="protein sequence ID" value="KAG0721481.1"/>
    <property type="molecule type" value="Genomic_DNA"/>
</dbReference>
<dbReference type="InterPro" id="IPR008011">
    <property type="entry name" value="Complex1_LYR_dom"/>
</dbReference>
<dbReference type="Pfam" id="PF05347">
    <property type="entry name" value="Complex1_LYR"/>
    <property type="match status" value="1"/>
</dbReference>
<organism evidence="11 12">
    <name type="scientific">Chionoecetes opilio</name>
    <name type="common">Atlantic snow crab</name>
    <name type="synonym">Cancer opilio</name>
    <dbReference type="NCBI Taxonomy" id="41210"/>
    <lineage>
        <taxon>Eukaryota</taxon>
        <taxon>Metazoa</taxon>
        <taxon>Ecdysozoa</taxon>
        <taxon>Arthropoda</taxon>
        <taxon>Crustacea</taxon>
        <taxon>Multicrustacea</taxon>
        <taxon>Malacostraca</taxon>
        <taxon>Eumalacostraca</taxon>
        <taxon>Eucarida</taxon>
        <taxon>Decapoda</taxon>
        <taxon>Pleocyemata</taxon>
        <taxon>Brachyura</taxon>
        <taxon>Eubrachyura</taxon>
        <taxon>Majoidea</taxon>
        <taxon>Majidae</taxon>
        <taxon>Chionoecetes</taxon>
    </lineage>
</organism>
<evidence type="ECO:0000313" key="12">
    <source>
        <dbReference type="Proteomes" id="UP000770661"/>
    </source>
</evidence>
<keyword evidence="4" id="KW-0143">Chaperone</keyword>
<evidence type="ECO:0000256" key="6">
    <source>
        <dbReference type="ARBA" id="ARBA00025809"/>
    </source>
</evidence>
<evidence type="ECO:0000313" key="11">
    <source>
        <dbReference type="EMBL" id="KAG0721481.1"/>
    </source>
</evidence>
<dbReference type="PANTHER" id="PTHR46749">
    <property type="entry name" value="COMPLEX III ASSEMBLY FACTOR LYRM7"/>
    <property type="match status" value="1"/>
</dbReference>
<evidence type="ECO:0000256" key="3">
    <source>
        <dbReference type="ARBA" id="ARBA00023128"/>
    </source>
</evidence>
<evidence type="ECO:0000256" key="9">
    <source>
        <dbReference type="SAM" id="MobiDB-lite"/>
    </source>
</evidence>
<dbReference type="OrthoDB" id="529194at2759"/>
<name>A0A8J4YDZ8_CHIOP</name>
<dbReference type="InterPro" id="IPR045298">
    <property type="entry name" value="Complex1_LYR_LYRM7"/>
</dbReference>
<evidence type="ECO:0000256" key="1">
    <source>
        <dbReference type="ARBA" id="ARBA00004305"/>
    </source>
</evidence>
<evidence type="ECO:0000256" key="4">
    <source>
        <dbReference type="ARBA" id="ARBA00023186"/>
    </source>
</evidence>
<comment type="function">
    <text evidence="5">Assembly factor required for Rieske Fe-S protein UQCRFS1 incorporation into the cytochrome b-c1 (CIII) complex. Functions as a chaperone, binding to this subunit within the mitochondrial matrix and stabilizing it prior to its translocation and insertion into the late CIII dimeric intermediate within the mitochondrial inner membrane.</text>
</comment>
<evidence type="ECO:0000256" key="2">
    <source>
        <dbReference type="ARBA" id="ARBA00009508"/>
    </source>
</evidence>
<comment type="caution">
    <text evidence="11">The sequence shown here is derived from an EMBL/GenBank/DDBJ whole genome shotgun (WGS) entry which is preliminary data.</text>
</comment>
<comment type="similarity">
    <text evidence="2">Belongs to the complex I LYR family.</text>
</comment>
<reference evidence="11" key="1">
    <citation type="submission" date="2020-07" db="EMBL/GenBank/DDBJ databases">
        <title>The High-quality genome of the commercially important snow crab, Chionoecetes opilio.</title>
        <authorList>
            <person name="Jeong J.-H."/>
            <person name="Ryu S."/>
        </authorList>
    </citation>
    <scope>NUCLEOTIDE SEQUENCE</scope>
    <source>
        <strain evidence="11">MADBK_172401_WGS</strain>
        <tissue evidence="11">Digestive gland</tissue>
    </source>
</reference>
<dbReference type="GO" id="GO:0034551">
    <property type="term" value="P:mitochondrial respiratory chain complex III assembly"/>
    <property type="evidence" value="ECO:0007669"/>
    <property type="project" value="InterPro"/>
</dbReference>
<evidence type="ECO:0000259" key="10">
    <source>
        <dbReference type="Pfam" id="PF05347"/>
    </source>
</evidence>
<dbReference type="AlphaFoldDB" id="A0A8J4YDZ8"/>
<dbReference type="CDD" id="cd20267">
    <property type="entry name" value="Complex1_LYR_LYRM7"/>
    <property type="match status" value="1"/>
</dbReference>
<evidence type="ECO:0000256" key="8">
    <source>
        <dbReference type="ARBA" id="ARBA00031830"/>
    </source>
</evidence>
<dbReference type="InterPro" id="IPR050435">
    <property type="entry name" value="MZM1/LYRM7"/>
</dbReference>
<dbReference type="GO" id="GO:0044183">
    <property type="term" value="F:protein folding chaperone"/>
    <property type="evidence" value="ECO:0007669"/>
    <property type="project" value="TreeGrafter"/>
</dbReference>
<feature type="region of interest" description="Disordered" evidence="9">
    <location>
        <begin position="131"/>
        <end position="158"/>
    </location>
</feature>
<comment type="subcellular location">
    <subcellularLocation>
        <location evidence="1">Mitochondrion matrix</location>
    </subcellularLocation>
</comment>
<sequence length="158" mass="17608">MRRLNDEVDGTEVVEDAAENSENLNFTSDNGKLESCEKFELGLKQVLGCFKQLHRTRLTVFEGDAEALAAAREQINATFHKNKNVSDGTAVEELLTLGRQVDEVLRTRVLQAVEKGDGLYSANIRPEVSKMDTGKPYMPMPDTMIGPFKRKKTPCSDT</sequence>
<feature type="compositionally biased region" description="Basic residues" evidence="9">
    <location>
        <begin position="148"/>
        <end position="158"/>
    </location>
</feature>
<feature type="domain" description="Complex 1 LYR protein" evidence="10">
    <location>
        <begin position="44"/>
        <end position="100"/>
    </location>
</feature>
<gene>
    <name evidence="11" type="primary">LYRM7</name>
    <name evidence="11" type="ORF">GWK47_046404</name>
</gene>
<evidence type="ECO:0000256" key="5">
    <source>
        <dbReference type="ARBA" id="ARBA00025430"/>
    </source>
</evidence>
<comment type="subunit">
    <text evidence="6">Interacts with UQCRFS1.</text>
</comment>
<keyword evidence="3" id="KW-0496">Mitochondrion</keyword>
<accession>A0A8J4YDZ8</accession>
<dbReference type="Proteomes" id="UP000770661">
    <property type="component" value="Unassembled WGS sequence"/>
</dbReference>
<proteinExistence type="inferred from homology"/>
<dbReference type="PANTHER" id="PTHR46749:SF1">
    <property type="entry name" value="COMPLEX III ASSEMBLY FACTOR LYRM7"/>
    <property type="match status" value="1"/>
</dbReference>